<feature type="region of interest" description="Disordered" evidence="1">
    <location>
        <begin position="1457"/>
        <end position="1500"/>
    </location>
</feature>
<dbReference type="GeneID" id="20038498"/>
<reference evidence="2 3" key="1">
    <citation type="submission" date="2013-02" db="EMBL/GenBank/DDBJ databases">
        <title>The Genome Sequence of Plasmodium inui San Antonio 1.</title>
        <authorList>
            <consortium name="The Broad Institute Genome Sequencing Platform"/>
            <consortium name="The Broad Institute Genome Sequencing Center for Infectious Disease"/>
            <person name="Neafsey D."/>
            <person name="Cheeseman I."/>
            <person name="Volkman S."/>
            <person name="Adams J."/>
            <person name="Walker B."/>
            <person name="Young S.K."/>
            <person name="Zeng Q."/>
            <person name="Gargeya S."/>
            <person name="Fitzgerald M."/>
            <person name="Haas B."/>
            <person name="Abouelleil A."/>
            <person name="Alvarado L."/>
            <person name="Arachchi H.M."/>
            <person name="Berlin A.M."/>
            <person name="Chapman S.B."/>
            <person name="Dewar J."/>
            <person name="Goldberg J."/>
            <person name="Griggs A."/>
            <person name="Gujja S."/>
            <person name="Hansen M."/>
            <person name="Howarth C."/>
            <person name="Imamovic A."/>
            <person name="Larimer J."/>
            <person name="McCowan C."/>
            <person name="Murphy C."/>
            <person name="Neiman D."/>
            <person name="Pearson M."/>
            <person name="Priest M."/>
            <person name="Roberts A."/>
            <person name="Saif S."/>
            <person name="Shea T."/>
            <person name="Sisk P."/>
            <person name="Sykes S."/>
            <person name="Wortman J."/>
            <person name="Nusbaum C."/>
            <person name="Birren B."/>
        </authorList>
    </citation>
    <scope>NUCLEOTIDE SEQUENCE [LARGE SCALE GENOMIC DNA]</scope>
    <source>
        <strain evidence="2 3">San Antonio 1</strain>
    </source>
</reference>
<feature type="region of interest" description="Disordered" evidence="1">
    <location>
        <begin position="889"/>
        <end position="928"/>
    </location>
</feature>
<evidence type="ECO:0000313" key="2">
    <source>
        <dbReference type="EMBL" id="EUD66308.1"/>
    </source>
</evidence>
<dbReference type="OrthoDB" id="384640at2759"/>
<feature type="compositionally biased region" description="Polar residues" evidence="1">
    <location>
        <begin position="901"/>
        <end position="911"/>
    </location>
</feature>
<name>W7A4S8_9APIC</name>
<protein>
    <submittedName>
        <fullName evidence="2">Uncharacterized protein</fullName>
    </submittedName>
</protein>
<feature type="compositionally biased region" description="Polar residues" evidence="1">
    <location>
        <begin position="1467"/>
        <end position="1479"/>
    </location>
</feature>
<dbReference type="EMBL" id="KI965472">
    <property type="protein sequence ID" value="EUD66308.1"/>
    <property type="molecule type" value="Genomic_DNA"/>
</dbReference>
<feature type="compositionally biased region" description="Polar residues" evidence="1">
    <location>
        <begin position="764"/>
        <end position="773"/>
    </location>
</feature>
<gene>
    <name evidence="2" type="ORF">C922_03224</name>
</gene>
<feature type="region of interest" description="Disordered" evidence="1">
    <location>
        <begin position="706"/>
        <end position="787"/>
    </location>
</feature>
<feature type="region of interest" description="Disordered" evidence="1">
    <location>
        <begin position="1162"/>
        <end position="1214"/>
    </location>
</feature>
<accession>W7A4S8</accession>
<dbReference type="Proteomes" id="UP000030640">
    <property type="component" value="Unassembled WGS sequence"/>
</dbReference>
<dbReference type="RefSeq" id="XP_008817038.1">
    <property type="nucleotide sequence ID" value="XM_008818816.1"/>
</dbReference>
<feature type="compositionally biased region" description="Basic and acidic residues" evidence="1">
    <location>
        <begin position="775"/>
        <end position="787"/>
    </location>
</feature>
<feature type="compositionally biased region" description="Acidic residues" evidence="1">
    <location>
        <begin position="1186"/>
        <end position="1195"/>
    </location>
</feature>
<keyword evidence="3" id="KW-1185">Reference proteome</keyword>
<evidence type="ECO:0000313" key="3">
    <source>
        <dbReference type="Proteomes" id="UP000030640"/>
    </source>
</evidence>
<dbReference type="VEuPathDB" id="PlasmoDB:C922_03224"/>
<proteinExistence type="predicted"/>
<organism evidence="2 3">
    <name type="scientific">Plasmodium inui San Antonio 1</name>
    <dbReference type="NCBI Taxonomy" id="1237626"/>
    <lineage>
        <taxon>Eukaryota</taxon>
        <taxon>Sar</taxon>
        <taxon>Alveolata</taxon>
        <taxon>Apicomplexa</taxon>
        <taxon>Aconoidasida</taxon>
        <taxon>Haemosporida</taxon>
        <taxon>Plasmodiidae</taxon>
        <taxon>Plasmodium</taxon>
        <taxon>Plasmodium (Plasmodium)</taxon>
    </lineage>
</organism>
<feature type="compositionally biased region" description="Basic and acidic residues" evidence="1">
    <location>
        <begin position="1162"/>
        <end position="1171"/>
    </location>
</feature>
<sequence length="1660" mass="189308">MMSRFAIKRAYRAEHECKKIHKYISIGIDRKSRLPVSTCARKFGNSDLVNISQKLFLHNNTRARRSSKRQVARVVCPNFKRGDAPHVCSAQDSQAHAWRRVIKGNILDKGEEPKQVGDAPIVHTHVRSGRIGEEATRRTPSPNVLNDRNILSNSSKWSSAGIWTSSKMRKIKFRNFTQIVAVSIRKDKCVKFSRLSLSELLRCILEQLSKESDVKTWNSIFLQVDKLVSKKGRGEEYKAELSAFFDKLTNMEYYGVLHHLKDVDESVKNNILNGAFFECLVLSLRGRDITYLHERVRGGEVGRGEEGEADGGAKEAELADSPQLRRGSPAEGRLGDPAQMAKKRESKVKSYMKNLKHLLNISGNGRGLKGGSSALEEKQWQVEGEEKRLDDFGDKGEASSCPNNSSSFRGNTEKDVTMIRRWFTLLTYFSNKSEHVPILRDYLNRMFRKHIDDLIQKEYFSKTVHQMTNQINSKSIHAVIMTYEKNLDQMAAYDFSYSLIILLRFLVFSHSLFNRIIDHAIGNPLVKLKSEKHLIRFMKSVDNYPLMHSPTTGMDVTGVSSGGFNCKGFNYTGFNNTDIFQSDMNDLYNSTFSIFIKKLNKKLKFYSLENLLFLSECLGKVIFMSSTQNQVLHVFINKLRYYIDNALNFSTVDNQTLIRLFKISSFFSFVPEMEIFVSTGTKGGRKARRFVSGEVSVPLKGTLVGGGEEVVSPSGEAKNAPEGRTLPSQGETENVAEEETFPPRGEAENAPEGGTLTSQREDQTSPVKGNPSPTDYKKILKSRNDDTLDEKRKKKSICFNLSEKKVINYYYDKPEETHTFANPRNLLKSYDLLQIRDNVYDVNSYLLNYSFNHDSGKKHKKNKFLLKNIVMLLCERIDKSLDDVTRELRGGNGAGKETGKQVGNETSNKASNEAGKGAPPNRRCPPWSRDKLIDEIKHINEKNSESDGKCPGGDPTHKESELYKRYLIFYDFSVLSDVVKFTHFSINTNKHTYELVKSIKRRLEEMLLFYDLSGMSNRGRQLTMGGASSYGSMMKHITTFQLYHFYCACKNFSPSFLFEFFDTLLKMTPKMNIIDIDKANDLFSKKKMNRMEHSEMFEKVMDRNVTIPFVVSLLRSLRIIISSNLFHTNDILSEHVRTMVQYSYYVLLFYYYNKDRSSRHVKRGSDLRDAAEGEGTSRGSARLGESEDADDEEYPICEGASKGGTAGNSPIGEYVKNKVDGSRHSVGSGPYWSCQTEGAPCNDGSNCSIMSSVIKSRKNHRQLFLFDNVYMEDLCNTYVCLSTSLYFLNRTEEKSNQVKHLIYLEERFLKLVTKVKYMKYLSDYLIFSLFKAPCTLKLEEAFDGIIPCLKLPNRRSKRTSELLSSIKHSQKVKILSVPAATAFFLCKIKLSMLGRGGKEEMNALRMENMRKLFEILIDDYKVLANCIEHLFIHRDGEAVAGGGETVYRGREMAHRGSESIDAEEYSSDNSPISHRSTSFRGRPRTDFSMEDTPDRSSQYGVSPRIRKTYSYLPYLVSNKMDVKQNAHLESLLGDMFFGVHEVKTLHELQSTLLKTVKYLEAAEINLKVNYKITQIQQIHNDVLGYLSELSDVVKDCLYIVFLSQPYIHKSPKKYATKNLVQYLLNKCRFVSDYNIFDDCSNKSFTGLKRSKYMPNGLCGT</sequence>
<feature type="compositionally biased region" description="Basic and acidic residues" evidence="1">
    <location>
        <begin position="301"/>
        <end position="317"/>
    </location>
</feature>
<evidence type="ECO:0000256" key="1">
    <source>
        <dbReference type="SAM" id="MobiDB-lite"/>
    </source>
</evidence>
<feature type="region of interest" description="Disordered" evidence="1">
    <location>
        <begin position="301"/>
        <end position="341"/>
    </location>
</feature>